<dbReference type="Proteomes" id="UP000887575">
    <property type="component" value="Unassembled WGS sequence"/>
</dbReference>
<evidence type="ECO:0000313" key="2">
    <source>
        <dbReference type="WBParaSite" id="MBELARI_LOCUS20051"/>
    </source>
</evidence>
<organism evidence="1 2">
    <name type="scientific">Mesorhabditis belari</name>
    <dbReference type="NCBI Taxonomy" id="2138241"/>
    <lineage>
        <taxon>Eukaryota</taxon>
        <taxon>Metazoa</taxon>
        <taxon>Ecdysozoa</taxon>
        <taxon>Nematoda</taxon>
        <taxon>Chromadorea</taxon>
        <taxon>Rhabditida</taxon>
        <taxon>Rhabditina</taxon>
        <taxon>Rhabditomorpha</taxon>
        <taxon>Rhabditoidea</taxon>
        <taxon>Rhabditidae</taxon>
        <taxon>Mesorhabditinae</taxon>
        <taxon>Mesorhabditis</taxon>
    </lineage>
</organism>
<dbReference type="AlphaFoldDB" id="A0AAF3F0M1"/>
<name>A0AAF3F0M1_9BILA</name>
<accession>A0AAF3F0M1</accession>
<evidence type="ECO:0000313" key="1">
    <source>
        <dbReference type="Proteomes" id="UP000887575"/>
    </source>
</evidence>
<proteinExistence type="predicted"/>
<keyword evidence="1" id="KW-1185">Reference proteome</keyword>
<reference evidence="2" key="1">
    <citation type="submission" date="2024-02" db="UniProtKB">
        <authorList>
            <consortium name="WormBaseParasite"/>
        </authorList>
    </citation>
    <scope>IDENTIFICATION</scope>
</reference>
<protein>
    <submittedName>
        <fullName evidence="2">Uncharacterized protein</fullName>
    </submittedName>
</protein>
<sequence>MQLNALLPLLQHQIHLQQQQSLFPSISTTQSNSTIEALNLQLLQNQMISVLRQLCDDDDGELLKNAKAQSEEAINRSRITDSINLTQIHQHPSRLGIKEEPVLFNEERKPLRKIIKEEDLPETVGPDSPLRHHPKYFNQNRLKCPEEELLRGFETITTLFMMNGYLPDEMREQFNQRKIKALSAPASPTPISTNRTVKPEPECPIEDFMEQVISRELVTCE</sequence>
<dbReference type="WBParaSite" id="MBELARI_LOCUS20051">
    <property type="protein sequence ID" value="MBELARI_LOCUS20051"/>
    <property type="gene ID" value="MBELARI_LOCUS20051"/>
</dbReference>